<evidence type="ECO:0000313" key="1">
    <source>
        <dbReference type="EMBL" id="MDT0379173.1"/>
    </source>
</evidence>
<proteinExistence type="predicted"/>
<accession>A0ABU2NU84</accession>
<name>A0ABU2NU84_9ACTN</name>
<organism evidence="1 2">
    <name type="scientific">Streptomyces hazeniae</name>
    <dbReference type="NCBI Taxonomy" id="3075538"/>
    <lineage>
        <taxon>Bacteria</taxon>
        <taxon>Bacillati</taxon>
        <taxon>Actinomycetota</taxon>
        <taxon>Actinomycetes</taxon>
        <taxon>Kitasatosporales</taxon>
        <taxon>Streptomycetaceae</taxon>
        <taxon>Streptomyces</taxon>
    </lineage>
</organism>
<evidence type="ECO:0000313" key="2">
    <source>
        <dbReference type="Proteomes" id="UP001183414"/>
    </source>
</evidence>
<dbReference type="Proteomes" id="UP001183414">
    <property type="component" value="Unassembled WGS sequence"/>
</dbReference>
<gene>
    <name evidence="1" type="ORF">RM572_10390</name>
</gene>
<keyword evidence="2" id="KW-1185">Reference proteome</keyword>
<reference evidence="2" key="1">
    <citation type="submission" date="2023-07" db="EMBL/GenBank/DDBJ databases">
        <title>30 novel species of actinomycetes from the DSMZ collection.</title>
        <authorList>
            <person name="Nouioui I."/>
        </authorList>
    </citation>
    <scope>NUCLEOTIDE SEQUENCE [LARGE SCALE GENOMIC DNA]</scope>
    <source>
        <strain evidence="2">DSM 42041</strain>
    </source>
</reference>
<dbReference type="EMBL" id="JAVREQ010000007">
    <property type="protein sequence ID" value="MDT0379173.1"/>
    <property type="molecule type" value="Genomic_DNA"/>
</dbReference>
<comment type="caution">
    <text evidence="1">The sequence shown here is derived from an EMBL/GenBank/DDBJ whole genome shotgun (WGS) entry which is preliminary data.</text>
</comment>
<sequence length="74" mass="6847">MLNDKIETAEIADAELDQVSGGVGVAAEGVVGVAGTELGGGVSAGVDGLGLDALPVPGLDGVTGTVSGLTGGLV</sequence>
<dbReference type="RefSeq" id="WP_037789200.1">
    <property type="nucleotide sequence ID" value="NZ_JAVREQ010000007.1"/>
</dbReference>
<protein>
    <submittedName>
        <fullName evidence="1">Type A2 lantipeptide</fullName>
    </submittedName>
</protein>